<evidence type="ECO:0000256" key="1">
    <source>
        <dbReference type="ARBA" id="ARBA00001933"/>
    </source>
</evidence>
<evidence type="ECO:0000259" key="7">
    <source>
        <dbReference type="Pfam" id="PF00291"/>
    </source>
</evidence>
<protein>
    <recommendedName>
        <fullName evidence="7">Tryptophan synthase beta chain-like PALP domain-containing protein</fullName>
    </recommendedName>
</protein>
<comment type="caution">
    <text evidence="8">The sequence shown here is derived from an EMBL/GenBank/DDBJ whole genome shotgun (WGS) entry which is preliminary data.</text>
</comment>
<dbReference type="FunFam" id="3.40.50.1100:FF:000016">
    <property type="entry name" value="Cysteine synthase A"/>
    <property type="match status" value="1"/>
</dbReference>
<proteinExistence type="inferred from homology"/>
<evidence type="ECO:0000256" key="2">
    <source>
        <dbReference type="ARBA" id="ARBA00007103"/>
    </source>
</evidence>
<dbReference type="GO" id="GO:0019344">
    <property type="term" value="P:cysteine biosynthetic process"/>
    <property type="evidence" value="ECO:0007669"/>
    <property type="project" value="UniProtKB-KW"/>
</dbReference>
<dbReference type="GO" id="GO:0016740">
    <property type="term" value="F:transferase activity"/>
    <property type="evidence" value="ECO:0007669"/>
    <property type="project" value="UniProtKB-KW"/>
</dbReference>
<dbReference type="OrthoDB" id="10259545at2759"/>
<dbReference type="PANTHER" id="PTHR10314">
    <property type="entry name" value="CYSTATHIONINE BETA-SYNTHASE"/>
    <property type="match status" value="1"/>
</dbReference>
<keyword evidence="3" id="KW-0028">Amino-acid biosynthesis</keyword>
<keyword evidence="6" id="KW-0198">Cysteine biosynthesis</keyword>
<comment type="cofactor">
    <cofactor evidence="1">
        <name>pyridoxal 5'-phosphate</name>
        <dbReference type="ChEBI" id="CHEBI:597326"/>
    </cofactor>
</comment>
<dbReference type="EMBL" id="CAKKNE010000002">
    <property type="protein sequence ID" value="CAH0368167.1"/>
    <property type="molecule type" value="Genomic_DNA"/>
</dbReference>
<organism evidence="8 9">
    <name type="scientific">Pelagomonas calceolata</name>
    <dbReference type="NCBI Taxonomy" id="35677"/>
    <lineage>
        <taxon>Eukaryota</taxon>
        <taxon>Sar</taxon>
        <taxon>Stramenopiles</taxon>
        <taxon>Ochrophyta</taxon>
        <taxon>Pelagophyceae</taxon>
        <taxon>Pelagomonadales</taxon>
        <taxon>Pelagomonadaceae</taxon>
        <taxon>Pelagomonas</taxon>
    </lineage>
</organism>
<evidence type="ECO:0000313" key="8">
    <source>
        <dbReference type="EMBL" id="CAH0368167.1"/>
    </source>
</evidence>
<comment type="similarity">
    <text evidence="2">Belongs to the cysteine synthase/cystathionine beta-synthase family.</text>
</comment>
<keyword evidence="9" id="KW-1185">Reference proteome</keyword>
<evidence type="ECO:0000313" key="9">
    <source>
        <dbReference type="Proteomes" id="UP000789595"/>
    </source>
</evidence>
<dbReference type="AlphaFoldDB" id="A0A8J2WTY2"/>
<dbReference type="Gene3D" id="3.40.50.1100">
    <property type="match status" value="2"/>
</dbReference>
<evidence type="ECO:0000256" key="4">
    <source>
        <dbReference type="ARBA" id="ARBA00022679"/>
    </source>
</evidence>
<evidence type="ECO:0000256" key="3">
    <source>
        <dbReference type="ARBA" id="ARBA00022605"/>
    </source>
</evidence>
<evidence type="ECO:0000256" key="6">
    <source>
        <dbReference type="ARBA" id="ARBA00023192"/>
    </source>
</evidence>
<dbReference type="SUPFAM" id="SSF53686">
    <property type="entry name" value="Tryptophan synthase beta subunit-like PLP-dependent enzymes"/>
    <property type="match status" value="1"/>
</dbReference>
<dbReference type="InterPro" id="IPR036052">
    <property type="entry name" value="TrpB-like_PALP_sf"/>
</dbReference>
<name>A0A8J2WTY2_9STRA</name>
<accession>A0A8J2WTY2</accession>
<sequence>MRDRQHCLLLHAYPLALDPPRGQPPAARARRPEEMKLLRAMVPALSAALRAPARLVGRGRALHATAARGAGSGGLFEDATALVGNTPVVKISDKLAPPGVEVYAKCEYFNPLASVKDRLAVAIIEDAEKRGELKPGMTVVEATSGNTGIAVAMVCAQRGYDCVICMAEPFSVERRRLMRMLGAKVIVTPKAGKGTGMVRKAEELCAKNGWFLCHQFENEANWKFHEATTGPEIIADFKASGKKLTHWVTGYGTGGTFHGAGKALKASIPDLKIVLAEPEAAGLLASGVATERNADGSPKASHPAFAAHPIQGWTPDFIPKVLEDAPMAELQDELFPIPGDAAVNTAKALAAKEGLLTGISGGGTMYAALETAKKAPKGSVILAMLPDTGERYLSTPLFADIPADMNDEELSIAKSTPSFQLIPGQEPVLAA</sequence>
<evidence type="ECO:0000256" key="5">
    <source>
        <dbReference type="ARBA" id="ARBA00022898"/>
    </source>
</evidence>
<reference evidence="8" key="1">
    <citation type="submission" date="2021-11" db="EMBL/GenBank/DDBJ databases">
        <authorList>
            <consortium name="Genoscope - CEA"/>
            <person name="William W."/>
        </authorList>
    </citation>
    <scope>NUCLEOTIDE SEQUENCE</scope>
</reference>
<dbReference type="Proteomes" id="UP000789595">
    <property type="component" value="Unassembled WGS sequence"/>
</dbReference>
<keyword evidence="4" id="KW-0808">Transferase</keyword>
<gene>
    <name evidence="8" type="ORF">PECAL_2P12200</name>
</gene>
<keyword evidence="5" id="KW-0663">Pyridoxal phosphate</keyword>
<dbReference type="Pfam" id="PF00291">
    <property type="entry name" value="PALP"/>
    <property type="match status" value="1"/>
</dbReference>
<dbReference type="InterPro" id="IPR050214">
    <property type="entry name" value="Cys_Synth/Cystath_Beta-Synth"/>
</dbReference>
<dbReference type="CDD" id="cd01561">
    <property type="entry name" value="CBS_like"/>
    <property type="match status" value="1"/>
</dbReference>
<dbReference type="InterPro" id="IPR001926">
    <property type="entry name" value="TrpB-like_PALP"/>
</dbReference>
<feature type="domain" description="Tryptophan synthase beta chain-like PALP" evidence="7">
    <location>
        <begin position="81"/>
        <end position="387"/>
    </location>
</feature>